<keyword evidence="5" id="KW-0812">Transmembrane</keyword>
<comment type="caution">
    <text evidence="7">The sequence shown here is derived from an EMBL/GenBank/DDBJ whole genome shotgun (WGS) entry which is preliminary data.</text>
</comment>
<dbReference type="GO" id="GO:0005886">
    <property type="term" value="C:plasma membrane"/>
    <property type="evidence" value="ECO:0007669"/>
    <property type="project" value="TreeGrafter"/>
</dbReference>
<evidence type="ECO:0000256" key="5">
    <source>
        <dbReference type="SAM" id="Phobius"/>
    </source>
</evidence>
<evidence type="ECO:0000256" key="3">
    <source>
        <dbReference type="ARBA" id="ARBA00012528"/>
    </source>
</evidence>
<feature type="transmembrane region" description="Helical" evidence="5">
    <location>
        <begin position="16"/>
        <end position="37"/>
    </location>
</feature>
<feature type="domain" description="GGDEF" evidence="6">
    <location>
        <begin position="217"/>
        <end position="351"/>
    </location>
</feature>
<comment type="catalytic activity">
    <reaction evidence="4">
        <text>2 GTP = 3',3'-c-di-GMP + 2 diphosphate</text>
        <dbReference type="Rhea" id="RHEA:24898"/>
        <dbReference type="ChEBI" id="CHEBI:33019"/>
        <dbReference type="ChEBI" id="CHEBI:37565"/>
        <dbReference type="ChEBI" id="CHEBI:58805"/>
        <dbReference type="EC" id="2.7.7.65"/>
    </reaction>
</comment>
<dbReference type="PROSITE" id="PS50887">
    <property type="entry name" value="GGDEF"/>
    <property type="match status" value="1"/>
</dbReference>
<dbReference type="Proteomes" id="UP000185770">
    <property type="component" value="Unassembled WGS sequence"/>
</dbReference>
<comment type="pathway">
    <text evidence="2">Purine metabolism; 3',5'-cyclic di-GMP biosynthesis.</text>
</comment>
<proteinExistence type="predicted"/>
<accession>A0A1Q4P2T5</accession>
<evidence type="ECO:0000256" key="4">
    <source>
        <dbReference type="ARBA" id="ARBA00034247"/>
    </source>
</evidence>
<keyword evidence="5" id="KW-0472">Membrane</keyword>
<protein>
    <recommendedName>
        <fullName evidence="3">diguanylate cyclase</fullName>
        <ecNumber evidence="3">2.7.7.65</ecNumber>
    </recommendedName>
</protein>
<dbReference type="EC" id="2.7.7.65" evidence="3"/>
<reference evidence="7 8" key="1">
    <citation type="submission" date="2016-09" db="EMBL/GenBank/DDBJ databases">
        <title>Serratia marcescens MSU-97 and epiphytic antimycotic-producing bacteria.</title>
        <authorList>
            <person name="Matilla M.A."/>
        </authorList>
    </citation>
    <scope>NUCLEOTIDE SEQUENCE [LARGE SCALE GENOMIC DNA]</scope>
    <source>
        <strain evidence="7 8">MSU-97</strain>
    </source>
</reference>
<feature type="transmembrane region" description="Helical" evidence="5">
    <location>
        <begin position="147"/>
        <end position="165"/>
    </location>
</feature>
<dbReference type="AlphaFoldDB" id="A0A1Q4P2T5"/>
<gene>
    <name evidence="7" type="ORF">BHU62_08185</name>
</gene>
<dbReference type="FunFam" id="3.30.70.270:FF:000001">
    <property type="entry name" value="Diguanylate cyclase domain protein"/>
    <property type="match status" value="1"/>
</dbReference>
<sequence length="365" mass="40975">MNARSYQELLNSKQRLALFLFLMMNAASSAFTLLFPFRDTPSFTLPLLCIPLFCLAAALFTLQTPRQYLCKLNLFASILGLLWAAHIYVKSQYCLPNNQDFLLISLFSIFLISAISLTDNFTAFCLHAVPSAMVILALDGMHNTLRILFTTLLPIIAFSIHHLMLKRSEIFTHALVANLYNERDRFNNLSMLDPLTGLYNRRGLENKINMLLEPQTGRHYVLLLDIDHFKVYNDSYGHAMGDRALVQVAVAIRDAVRSRDIVVRYGGEEFLVLLINVHEGYAAQLAERVRQRVAELNIPHSASQQHSGTLTLSAGISALDKLDVESAIGAADAALYHAKNSGRNNIQLAQNVQPPLLQPQEQHVR</sequence>
<dbReference type="PANTHER" id="PTHR45138:SF9">
    <property type="entry name" value="DIGUANYLATE CYCLASE DGCM-RELATED"/>
    <property type="match status" value="1"/>
</dbReference>
<feature type="transmembrane region" description="Helical" evidence="5">
    <location>
        <begin position="101"/>
        <end position="117"/>
    </location>
</feature>
<dbReference type="SMART" id="SM00267">
    <property type="entry name" value="GGDEF"/>
    <property type="match status" value="1"/>
</dbReference>
<dbReference type="GO" id="GO:0043709">
    <property type="term" value="P:cell adhesion involved in single-species biofilm formation"/>
    <property type="evidence" value="ECO:0007669"/>
    <property type="project" value="TreeGrafter"/>
</dbReference>
<dbReference type="GO" id="GO:0052621">
    <property type="term" value="F:diguanylate cyclase activity"/>
    <property type="evidence" value="ECO:0007669"/>
    <property type="project" value="UniProtKB-EC"/>
</dbReference>
<evidence type="ECO:0000259" key="6">
    <source>
        <dbReference type="PROSITE" id="PS50887"/>
    </source>
</evidence>
<dbReference type="InterPro" id="IPR029787">
    <property type="entry name" value="Nucleotide_cyclase"/>
</dbReference>
<dbReference type="NCBIfam" id="TIGR00254">
    <property type="entry name" value="GGDEF"/>
    <property type="match status" value="1"/>
</dbReference>
<feature type="transmembrane region" description="Helical" evidence="5">
    <location>
        <begin position="43"/>
        <end position="62"/>
    </location>
</feature>
<feature type="transmembrane region" description="Helical" evidence="5">
    <location>
        <begin position="69"/>
        <end position="89"/>
    </location>
</feature>
<dbReference type="GO" id="GO:1902201">
    <property type="term" value="P:negative regulation of bacterial-type flagellum-dependent cell motility"/>
    <property type="evidence" value="ECO:0007669"/>
    <property type="project" value="TreeGrafter"/>
</dbReference>
<keyword evidence="5" id="KW-1133">Transmembrane helix</keyword>
<dbReference type="Gene3D" id="3.30.70.270">
    <property type="match status" value="1"/>
</dbReference>
<evidence type="ECO:0000256" key="1">
    <source>
        <dbReference type="ARBA" id="ARBA00001946"/>
    </source>
</evidence>
<dbReference type="Pfam" id="PF00990">
    <property type="entry name" value="GGDEF"/>
    <property type="match status" value="1"/>
</dbReference>
<dbReference type="EMBL" id="MJAO01000006">
    <property type="protein sequence ID" value="OKB67458.1"/>
    <property type="molecule type" value="Genomic_DNA"/>
</dbReference>
<dbReference type="PANTHER" id="PTHR45138">
    <property type="entry name" value="REGULATORY COMPONENTS OF SENSORY TRANSDUCTION SYSTEM"/>
    <property type="match status" value="1"/>
</dbReference>
<comment type="cofactor">
    <cofactor evidence="1">
        <name>Mg(2+)</name>
        <dbReference type="ChEBI" id="CHEBI:18420"/>
    </cofactor>
</comment>
<dbReference type="RefSeq" id="WP_073531491.1">
    <property type="nucleotide sequence ID" value="NZ_MJAO01000006.1"/>
</dbReference>
<dbReference type="InterPro" id="IPR050469">
    <property type="entry name" value="Diguanylate_Cyclase"/>
</dbReference>
<evidence type="ECO:0000256" key="2">
    <source>
        <dbReference type="ARBA" id="ARBA00004665"/>
    </source>
</evidence>
<dbReference type="InterPro" id="IPR043128">
    <property type="entry name" value="Rev_trsase/Diguanyl_cyclase"/>
</dbReference>
<evidence type="ECO:0000313" key="7">
    <source>
        <dbReference type="EMBL" id="OKB67458.1"/>
    </source>
</evidence>
<dbReference type="CDD" id="cd01949">
    <property type="entry name" value="GGDEF"/>
    <property type="match status" value="1"/>
</dbReference>
<organism evidence="7 8">
    <name type="scientific">Serratia marcescens</name>
    <dbReference type="NCBI Taxonomy" id="615"/>
    <lineage>
        <taxon>Bacteria</taxon>
        <taxon>Pseudomonadati</taxon>
        <taxon>Pseudomonadota</taxon>
        <taxon>Gammaproteobacteria</taxon>
        <taxon>Enterobacterales</taxon>
        <taxon>Yersiniaceae</taxon>
        <taxon>Serratia</taxon>
    </lineage>
</organism>
<name>A0A1Q4P2T5_SERMA</name>
<dbReference type="SUPFAM" id="SSF55073">
    <property type="entry name" value="Nucleotide cyclase"/>
    <property type="match status" value="1"/>
</dbReference>
<dbReference type="OrthoDB" id="9812260at2"/>
<evidence type="ECO:0000313" key="8">
    <source>
        <dbReference type="Proteomes" id="UP000185770"/>
    </source>
</evidence>
<dbReference type="InterPro" id="IPR000160">
    <property type="entry name" value="GGDEF_dom"/>
</dbReference>